<dbReference type="PANTHER" id="PTHR32494:SF5">
    <property type="entry name" value="ALLANTOATE AMIDOHYDROLASE"/>
    <property type="match status" value="1"/>
</dbReference>
<proteinExistence type="inferred from homology"/>
<evidence type="ECO:0000313" key="4">
    <source>
        <dbReference type="EMBL" id="TGD99463.1"/>
    </source>
</evidence>
<feature type="binding site" evidence="3">
    <location>
        <position position="125"/>
    </location>
    <ligand>
        <name>Zn(2+)</name>
        <dbReference type="ChEBI" id="CHEBI:29105"/>
        <label>2</label>
    </ligand>
</feature>
<dbReference type="PANTHER" id="PTHR32494">
    <property type="entry name" value="ALLANTOATE DEIMINASE-RELATED"/>
    <property type="match status" value="1"/>
</dbReference>
<keyword evidence="5" id="KW-1185">Reference proteome</keyword>
<evidence type="ECO:0000313" key="5">
    <source>
        <dbReference type="Proteomes" id="UP000297535"/>
    </source>
</evidence>
<dbReference type="InterPro" id="IPR036264">
    <property type="entry name" value="Bact_exopeptidase_dim_dom"/>
</dbReference>
<feature type="binding site" evidence="3">
    <location>
        <position position="379"/>
    </location>
    <ligand>
        <name>Zn(2+)</name>
        <dbReference type="ChEBI" id="CHEBI:29105"/>
        <label>2</label>
    </ligand>
</feature>
<dbReference type="InterPro" id="IPR002933">
    <property type="entry name" value="Peptidase_M20"/>
</dbReference>
<dbReference type="InterPro" id="IPR010158">
    <property type="entry name" value="Amidase_Cbmase"/>
</dbReference>
<dbReference type="Gene3D" id="3.40.630.10">
    <property type="entry name" value="Zn peptidases"/>
    <property type="match status" value="1"/>
</dbReference>
<comment type="similarity">
    <text evidence="1">Belongs to the peptidase M20 family.</text>
</comment>
<evidence type="ECO:0000256" key="3">
    <source>
        <dbReference type="PIRSR" id="PIRSR001235-1"/>
    </source>
</evidence>
<evidence type="ECO:0000256" key="2">
    <source>
        <dbReference type="ARBA" id="ARBA00022801"/>
    </source>
</evidence>
<dbReference type="RefSeq" id="WP_135415095.1">
    <property type="nucleotide sequence ID" value="NZ_SRLB01000008.1"/>
</dbReference>
<comment type="caution">
    <text evidence="4">The sequence shown here is derived from an EMBL/GenBank/DDBJ whole genome shotgun (WGS) entry which is preliminary data.</text>
</comment>
<dbReference type="EMBL" id="SRLB01000008">
    <property type="protein sequence ID" value="TGD99463.1"/>
    <property type="molecule type" value="Genomic_DNA"/>
</dbReference>
<feature type="binding site" evidence="3">
    <location>
        <position position="79"/>
    </location>
    <ligand>
        <name>Zn(2+)</name>
        <dbReference type="ChEBI" id="CHEBI:29105"/>
        <label>1</label>
    </ligand>
</feature>
<dbReference type="GO" id="GO:0046872">
    <property type="term" value="F:metal ion binding"/>
    <property type="evidence" value="ECO:0007669"/>
    <property type="project" value="UniProtKB-KW"/>
</dbReference>
<dbReference type="Proteomes" id="UP000297535">
    <property type="component" value="Unassembled WGS sequence"/>
</dbReference>
<dbReference type="NCBIfam" id="TIGR01879">
    <property type="entry name" value="hydantase"/>
    <property type="match status" value="1"/>
</dbReference>
<accession>A0A4Z0NQZ8</accession>
<dbReference type="CDD" id="cd03884">
    <property type="entry name" value="M20_bAS"/>
    <property type="match status" value="1"/>
</dbReference>
<dbReference type="GO" id="GO:0016813">
    <property type="term" value="F:hydrolase activity, acting on carbon-nitrogen (but not peptide) bonds, in linear amidines"/>
    <property type="evidence" value="ECO:0007669"/>
    <property type="project" value="InterPro"/>
</dbReference>
<keyword evidence="2 4" id="KW-0378">Hydrolase</keyword>
<organism evidence="4 5">
    <name type="scientific">Methylobacterium nonmethylotrophicum</name>
    <dbReference type="NCBI Taxonomy" id="1141884"/>
    <lineage>
        <taxon>Bacteria</taxon>
        <taxon>Pseudomonadati</taxon>
        <taxon>Pseudomonadota</taxon>
        <taxon>Alphaproteobacteria</taxon>
        <taxon>Hyphomicrobiales</taxon>
        <taxon>Methylobacteriaceae</taxon>
        <taxon>Methylobacterium</taxon>
    </lineage>
</organism>
<protein>
    <submittedName>
        <fullName evidence="4">Zn-dependent hydrolase</fullName>
    </submittedName>
</protein>
<comment type="cofactor">
    <cofactor evidence="3">
        <name>Zn(2+)</name>
        <dbReference type="ChEBI" id="CHEBI:29105"/>
    </cofactor>
    <text evidence="3">Binds 2 Zn(2+) ions per subunit.</text>
</comment>
<dbReference type="SUPFAM" id="SSF53187">
    <property type="entry name" value="Zn-dependent exopeptidases"/>
    <property type="match status" value="1"/>
</dbReference>
<dbReference type="Pfam" id="PF01546">
    <property type="entry name" value="Peptidase_M20"/>
    <property type="match status" value="1"/>
</dbReference>
<feature type="binding site" evidence="3">
    <location>
        <position position="189"/>
    </location>
    <ligand>
        <name>Zn(2+)</name>
        <dbReference type="ChEBI" id="CHEBI:29105"/>
        <label>1</label>
    </ligand>
</feature>
<feature type="binding site" evidence="3">
    <location>
        <position position="90"/>
    </location>
    <ligand>
        <name>Zn(2+)</name>
        <dbReference type="ChEBI" id="CHEBI:29105"/>
        <label>1</label>
    </ligand>
</feature>
<dbReference type="AlphaFoldDB" id="A0A4Z0NQZ8"/>
<dbReference type="SUPFAM" id="SSF55031">
    <property type="entry name" value="Bacterial exopeptidase dimerisation domain"/>
    <property type="match status" value="1"/>
</dbReference>
<dbReference type="PIRSF" id="PIRSF001235">
    <property type="entry name" value="Amidase_carbamoylase"/>
    <property type="match status" value="1"/>
</dbReference>
<name>A0A4Z0NQZ8_9HYPH</name>
<evidence type="ECO:0000256" key="1">
    <source>
        <dbReference type="ARBA" id="ARBA00006153"/>
    </source>
</evidence>
<gene>
    <name evidence="4" type="ORF">EU555_13260</name>
</gene>
<sequence>MTDPDRLWRRLMALAEIGAIPGGGVDRQALTEGEAEAWRRVIAWGREAGLDPQTDAAANLFLVLPGRDRAAPPVLLGSHLDTQPTGGRFDGAAGVLAALDAVTDLAASGRVPARDCVVVAWMNEEGSRFAPGMMGSEAYCGLRDLAAIRAVRDADGIGAGDALDRFLAGFPDLPRRPLAAPVGAYLELHIEQGPVLEAAGIPVGIVTGIQGKKTYSVCLSGAEGHAGTLAMAERRDAVAAFARCACALHREIGGLDPTIKFTIGRVQVRPNAPSVVAGEVRFSIDLRHPDNAVLDAAGARIAPLCRAEATPCAVAVTPLVDAPSNGFDPVLRERIGRAAAALGIPAMPLLSAAGHDARHLAGLAPSAMIFIPCRSGISHAPAEWAEPAHLAAGAAVLARVLDDLAFADALPLARGDAR</sequence>
<keyword evidence="3" id="KW-0862">Zinc</keyword>
<keyword evidence="3" id="KW-0479">Metal-binding</keyword>
<dbReference type="OrthoDB" id="9808195at2"/>
<dbReference type="Gene3D" id="3.30.70.360">
    <property type="match status" value="1"/>
</dbReference>
<reference evidence="4 5" key="1">
    <citation type="submission" date="2019-04" db="EMBL/GenBank/DDBJ databases">
        <authorList>
            <person name="Feng G."/>
            <person name="Zhu H."/>
        </authorList>
    </citation>
    <scope>NUCLEOTIDE SEQUENCE [LARGE SCALE GENOMIC DNA]</scope>
    <source>
        <strain evidence="4 5">6HR-1</strain>
    </source>
</reference>
<feature type="binding site" evidence="3">
    <location>
        <position position="90"/>
    </location>
    <ligand>
        <name>Zn(2+)</name>
        <dbReference type="ChEBI" id="CHEBI:29105"/>
        <label>2</label>
    </ligand>
</feature>